<accession>A0A1W9HPX7</accession>
<dbReference type="Proteomes" id="UP000192872">
    <property type="component" value="Unassembled WGS sequence"/>
</dbReference>
<dbReference type="InterPro" id="IPR017592">
    <property type="entry name" value="Pilus_assmbl_Flp-typ_CpaB"/>
</dbReference>
<dbReference type="InterPro" id="IPR031571">
    <property type="entry name" value="RcpC_dom"/>
</dbReference>
<feature type="domain" description="SAF" evidence="1">
    <location>
        <begin position="45"/>
        <end position="113"/>
    </location>
</feature>
<dbReference type="InterPro" id="IPR013974">
    <property type="entry name" value="SAF"/>
</dbReference>
<evidence type="ECO:0000259" key="1">
    <source>
        <dbReference type="SMART" id="SM00858"/>
    </source>
</evidence>
<dbReference type="STRING" id="1827387.A4S15_01685"/>
<organism evidence="2 3">
    <name type="scientific">Candidatus Raskinella chloraquaticus</name>
    <dbReference type="NCBI Taxonomy" id="1951219"/>
    <lineage>
        <taxon>Bacteria</taxon>
        <taxon>Pseudomonadati</taxon>
        <taxon>Pseudomonadota</taxon>
        <taxon>Alphaproteobacteria</taxon>
        <taxon>Hyphomicrobiales</taxon>
        <taxon>Phreatobacteraceae</taxon>
        <taxon>Candidatus Raskinella</taxon>
    </lineage>
</organism>
<proteinExistence type="predicted"/>
<dbReference type="CDD" id="cd11614">
    <property type="entry name" value="SAF_CpaB_FlgA_like"/>
    <property type="match status" value="1"/>
</dbReference>
<dbReference type="AlphaFoldDB" id="A0A1W9HPX7"/>
<comment type="caution">
    <text evidence="2">The sequence shown here is derived from an EMBL/GenBank/DDBJ whole genome shotgun (WGS) entry which is preliminary data.</text>
</comment>
<evidence type="ECO:0000313" key="3">
    <source>
        <dbReference type="Proteomes" id="UP000192872"/>
    </source>
</evidence>
<reference evidence="2 3" key="1">
    <citation type="journal article" date="2017" name="Water Res.">
        <title>Comammox in drinking water systems.</title>
        <authorList>
            <person name="Wang Y."/>
            <person name="Ma L."/>
            <person name="Mao Y."/>
            <person name="Jiang X."/>
            <person name="Xia Y."/>
            <person name="Yu K."/>
            <person name="Li B."/>
            <person name="Zhang T."/>
        </authorList>
    </citation>
    <scope>NUCLEOTIDE SEQUENCE [LARGE SCALE GENOMIC DNA]</scope>
    <source>
        <strain evidence="2">SG_bin8</strain>
    </source>
</reference>
<dbReference type="SMART" id="SM00858">
    <property type="entry name" value="SAF"/>
    <property type="match status" value="1"/>
</dbReference>
<gene>
    <name evidence="2" type="ORF">A4S15_01685</name>
</gene>
<name>A0A1W9HPX7_9HYPH</name>
<sequence length="268" mass="27908">MKPAHIVVAAIAVGAGILAAMLAGSGSREPAVVEVAAPPPAPPSAEVLIAVGSIPVGGTINAGNVDWRKWPADAIGPYFVQRSVRPQAREELTGSIVRSAVSVGEPINSARIITGTRSGYMAAILPTGRRAFTVAIEKSDAGVAGFVLPNDRVDVLLTKRDRSGGQETFVTDTVLTNIRVLAIEQNVQEREGEKVLTGRTATLELDPRQTETMALSKQLGEISLALRSLADGPASQGDGGETADIQQRGGSMTIIRYGVTVQVPLAGK</sequence>
<dbReference type="Pfam" id="PF16976">
    <property type="entry name" value="RcpC"/>
    <property type="match status" value="1"/>
</dbReference>
<dbReference type="EMBL" id="LWDL01000031">
    <property type="protein sequence ID" value="OQW49476.1"/>
    <property type="molecule type" value="Genomic_DNA"/>
</dbReference>
<dbReference type="NCBIfam" id="TIGR03177">
    <property type="entry name" value="pilus_cpaB"/>
    <property type="match status" value="1"/>
</dbReference>
<dbReference type="Pfam" id="PF08666">
    <property type="entry name" value="SAF"/>
    <property type="match status" value="1"/>
</dbReference>
<dbReference type="RefSeq" id="WP_376803886.1">
    <property type="nucleotide sequence ID" value="NZ_LWDL01000031.1"/>
</dbReference>
<evidence type="ECO:0000313" key="2">
    <source>
        <dbReference type="EMBL" id="OQW49476.1"/>
    </source>
</evidence>
<protein>
    <recommendedName>
        <fullName evidence="1">SAF domain-containing protein</fullName>
    </recommendedName>
</protein>